<gene>
    <name evidence="2" type="ORF">EXIGLDRAFT_729231</name>
</gene>
<organism evidence="2 3">
    <name type="scientific">Exidia glandulosa HHB12029</name>
    <dbReference type="NCBI Taxonomy" id="1314781"/>
    <lineage>
        <taxon>Eukaryota</taxon>
        <taxon>Fungi</taxon>
        <taxon>Dikarya</taxon>
        <taxon>Basidiomycota</taxon>
        <taxon>Agaricomycotina</taxon>
        <taxon>Agaricomycetes</taxon>
        <taxon>Auriculariales</taxon>
        <taxon>Exidiaceae</taxon>
        <taxon>Exidia</taxon>
    </lineage>
</organism>
<keyword evidence="3" id="KW-1185">Reference proteome</keyword>
<dbReference type="AlphaFoldDB" id="A0A165LMV7"/>
<dbReference type="Proteomes" id="UP000077266">
    <property type="component" value="Unassembled WGS sequence"/>
</dbReference>
<keyword evidence="1" id="KW-0732">Signal</keyword>
<sequence length="311" mass="35503">MRHRGFVAALCRVCRSVQLLVEPILYTTVRLDNPIICTIEAIQNPRFARHTRRMIIRKASCSWLLARRAEEFPNFTNVEFIIINTSTLHLLSMTDRGMRLPRPKAMFLSSMYWLAPDYRPALFDAFATVTHFALPFSGTGHTTCFESPLHITVLRFSHVLLEISSPSLSWPHLLLQQVSAFLDLPSLERILCRCTNATAAQYDNVCEHLRELADPLERSIIMSDQEALAQQAFEQDIIRGYDACYPVLSCTKGFSSETSWRWPRSCGGVACSHGELPLSKMAKKDELRVSTSLQQAFPRLRPFRGSEYKNF</sequence>
<evidence type="ECO:0000313" key="3">
    <source>
        <dbReference type="Proteomes" id="UP000077266"/>
    </source>
</evidence>
<evidence type="ECO:0000256" key="1">
    <source>
        <dbReference type="SAM" id="SignalP"/>
    </source>
</evidence>
<evidence type="ECO:0000313" key="2">
    <source>
        <dbReference type="EMBL" id="KZV98075.1"/>
    </source>
</evidence>
<dbReference type="InParanoid" id="A0A165LMV7"/>
<evidence type="ECO:0008006" key="4">
    <source>
        <dbReference type="Google" id="ProtNLM"/>
    </source>
</evidence>
<feature type="chain" id="PRO_5007861944" description="F-box domain-containing protein" evidence="1">
    <location>
        <begin position="17"/>
        <end position="311"/>
    </location>
</feature>
<accession>A0A165LMV7</accession>
<name>A0A165LMV7_EXIGL</name>
<feature type="signal peptide" evidence="1">
    <location>
        <begin position="1"/>
        <end position="16"/>
    </location>
</feature>
<protein>
    <recommendedName>
        <fullName evidence="4">F-box domain-containing protein</fullName>
    </recommendedName>
</protein>
<proteinExistence type="predicted"/>
<dbReference type="EMBL" id="KV425923">
    <property type="protein sequence ID" value="KZV98075.1"/>
    <property type="molecule type" value="Genomic_DNA"/>
</dbReference>
<reference evidence="2 3" key="1">
    <citation type="journal article" date="2016" name="Mol. Biol. Evol.">
        <title>Comparative Genomics of Early-Diverging Mushroom-Forming Fungi Provides Insights into the Origins of Lignocellulose Decay Capabilities.</title>
        <authorList>
            <person name="Nagy L.G."/>
            <person name="Riley R."/>
            <person name="Tritt A."/>
            <person name="Adam C."/>
            <person name="Daum C."/>
            <person name="Floudas D."/>
            <person name="Sun H."/>
            <person name="Yadav J.S."/>
            <person name="Pangilinan J."/>
            <person name="Larsson K.H."/>
            <person name="Matsuura K."/>
            <person name="Barry K."/>
            <person name="Labutti K."/>
            <person name="Kuo R."/>
            <person name="Ohm R.A."/>
            <person name="Bhattacharya S.S."/>
            <person name="Shirouzu T."/>
            <person name="Yoshinaga Y."/>
            <person name="Martin F.M."/>
            <person name="Grigoriev I.V."/>
            <person name="Hibbett D.S."/>
        </authorList>
    </citation>
    <scope>NUCLEOTIDE SEQUENCE [LARGE SCALE GENOMIC DNA]</scope>
    <source>
        <strain evidence="2 3">HHB12029</strain>
    </source>
</reference>